<evidence type="ECO:0000313" key="3">
    <source>
        <dbReference type="Proteomes" id="UP000249590"/>
    </source>
</evidence>
<dbReference type="AlphaFoldDB" id="A0A8B2NJ14"/>
<dbReference type="SMART" id="SM00530">
    <property type="entry name" value="HTH_XRE"/>
    <property type="match status" value="1"/>
</dbReference>
<dbReference type="RefSeq" id="WP_111352208.1">
    <property type="nucleotide sequence ID" value="NZ_JAIWKD010000010.1"/>
</dbReference>
<dbReference type="PANTHER" id="PTHR43236:SF1">
    <property type="entry name" value="BLL7220 PROTEIN"/>
    <property type="match status" value="1"/>
</dbReference>
<dbReference type="InterPro" id="IPR010982">
    <property type="entry name" value="Lambda_DNA-bd_dom_sf"/>
</dbReference>
<reference evidence="2 3" key="1">
    <citation type="submission" date="2018-05" db="EMBL/GenBank/DDBJ databases">
        <title>Acuticoccus sediminis sp. nov., isolated from deep-sea sediment of Indian Ocean.</title>
        <authorList>
            <person name="Liu X."/>
            <person name="Lai Q."/>
            <person name="Du Y."/>
            <person name="Sun F."/>
            <person name="Zhang X."/>
            <person name="Wang S."/>
            <person name="Shao Z."/>
        </authorList>
    </citation>
    <scope>NUCLEOTIDE SEQUENCE [LARGE SCALE GENOMIC DNA]</scope>
    <source>
        <strain evidence="2 3">PTG4-2</strain>
    </source>
</reference>
<dbReference type="PANTHER" id="PTHR43236">
    <property type="entry name" value="ANTITOXIN HIGA1"/>
    <property type="match status" value="1"/>
</dbReference>
<proteinExistence type="predicted"/>
<keyword evidence="3" id="KW-1185">Reference proteome</keyword>
<name>A0A8B2NJ14_9HYPH</name>
<dbReference type="SUPFAM" id="SSF47413">
    <property type="entry name" value="lambda repressor-like DNA-binding domains"/>
    <property type="match status" value="1"/>
</dbReference>
<dbReference type="PROSITE" id="PS50943">
    <property type="entry name" value="HTH_CROC1"/>
    <property type="match status" value="1"/>
</dbReference>
<dbReference type="Proteomes" id="UP000249590">
    <property type="component" value="Unassembled WGS sequence"/>
</dbReference>
<dbReference type="InterPro" id="IPR001387">
    <property type="entry name" value="Cro/C1-type_HTH"/>
</dbReference>
<dbReference type="InterPro" id="IPR052345">
    <property type="entry name" value="Rad_response_metalloprotease"/>
</dbReference>
<dbReference type="GO" id="GO:0003677">
    <property type="term" value="F:DNA binding"/>
    <property type="evidence" value="ECO:0007669"/>
    <property type="project" value="InterPro"/>
</dbReference>
<organism evidence="2 3">
    <name type="scientific">Acuticoccus sediminis</name>
    <dbReference type="NCBI Taxonomy" id="2184697"/>
    <lineage>
        <taxon>Bacteria</taxon>
        <taxon>Pseudomonadati</taxon>
        <taxon>Pseudomonadota</taxon>
        <taxon>Alphaproteobacteria</taxon>
        <taxon>Hyphomicrobiales</taxon>
        <taxon>Amorphaceae</taxon>
        <taxon>Acuticoccus</taxon>
    </lineage>
</organism>
<gene>
    <name evidence="2" type="ORF">DLJ53_30875</name>
</gene>
<sequence length="141" mass="15867">MAPRKQPNPIDIHVGSRLKLRRTMVGMTQEKLGDQLGVTFQQVQKYEKGANRIGASRLQEIARILSVPVAYFFEDAKDNAPEPDRNMEYGFAEDMTASFDLPQVPSGEAHALARAFSRISDARIRRRIIDLVETLADGQRP</sequence>
<feature type="domain" description="HTH cro/C1-type" evidence="1">
    <location>
        <begin position="18"/>
        <end position="72"/>
    </location>
</feature>
<dbReference type="CDD" id="cd00093">
    <property type="entry name" value="HTH_XRE"/>
    <property type="match status" value="1"/>
</dbReference>
<dbReference type="EMBL" id="QHHQ01000010">
    <property type="protein sequence ID" value="RAH97102.1"/>
    <property type="molecule type" value="Genomic_DNA"/>
</dbReference>
<evidence type="ECO:0000313" key="2">
    <source>
        <dbReference type="EMBL" id="RAH97102.1"/>
    </source>
</evidence>
<dbReference type="Pfam" id="PF01381">
    <property type="entry name" value="HTH_3"/>
    <property type="match status" value="1"/>
</dbReference>
<accession>A0A8B2NJ14</accession>
<dbReference type="OrthoDB" id="9797172at2"/>
<dbReference type="Gene3D" id="1.10.260.40">
    <property type="entry name" value="lambda repressor-like DNA-binding domains"/>
    <property type="match status" value="1"/>
</dbReference>
<protein>
    <submittedName>
        <fullName evidence="2">Transcriptional regulator</fullName>
    </submittedName>
</protein>
<comment type="caution">
    <text evidence="2">The sequence shown here is derived from an EMBL/GenBank/DDBJ whole genome shotgun (WGS) entry which is preliminary data.</text>
</comment>
<evidence type="ECO:0000259" key="1">
    <source>
        <dbReference type="PROSITE" id="PS50943"/>
    </source>
</evidence>